<dbReference type="InterPro" id="IPR011008">
    <property type="entry name" value="Dimeric_a/b-barrel"/>
</dbReference>
<feature type="domain" description="Stress-response A/B barrel" evidence="1">
    <location>
        <begin position="7"/>
        <end position="100"/>
    </location>
</feature>
<evidence type="ECO:0000313" key="3">
    <source>
        <dbReference type="Proteomes" id="UP001596958"/>
    </source>
</evidence>
<evidence type="ECO:0000259" key="1">
    <source>
        <dbReference type="PROSITE" id="PS51502"/>
    </source>
</evidence>
<protein>
    <submittedName>
        <fullName evidence="2">Dabb family protein</fullName>
    </submittedName>
</protein>
<evidence type="ECO:0000313" key="2">
    <source>
        <dbReference type="EMBL" id="MFD0749721.1"/>
    </source>
</evidence>
<comment type="caution">
    <text evidence="2">The sequence shown here is derived from an EMBL/GenBank/DDBJ whole genome shotgun (WGS) entry which is preliminary data.</text>
</comment>
<dbReference type="Gene3D" id="3.30.70.100">
    <property type="match status" value="1"/>
</dbReference>
<accession>A0ABW2YUK0</accession>
<proteinExistence type="predicted"/>
<dbReference type="PROSITE" id="PS51502">
    <property type="entry name" value="S_R_A_B_BARREL"/>
    <property type="match status" value="1"/>
</dbReference>
<dbReference type="Pfam" id="PF07876">
    <property type="entry name" value="Dabb"/>
    <property type="match status" value="1"/>
</dbReference>
<dbReference type="Proteomes" id="UP001596958">
    <property type="component" value="Unassembled WGS sequence"/>
</dbReference>
<organism evidence="2 3">
    <name type="scientific">Mucilaginibacter calamicampi</name>
    <dbReference type="NCBI Taxonomy" id="1302352"/>
    <lineage>
        <taxon>Bacteria</taxon>
        <taxon>Pseudomonadati</taxon>
        <taxon>Bacteroidota</taxon>
        <taxon>Sphingobacteriia</taxon>
        <taxon>Sphingobacteriales</taxon>
        <taxon>Sphingobacteriaceae</taxon>
        <taxon>Mucilaginibacter</taxon>
    </lineage>
</organism>
<dbReference type="SUPFAM" id="SSF54909">
    <property type="entry name" value="Dimeric alpha+beta barrel"/>
    <property type="match status" value="1"/>
</dbReference>
<dbReference type="InterPro" id="IPR013097">
    <property type="entry name" value="Dabb"/>
</dbReference>
<dbReference type="RefSeq" id="WP_377098338.1">
    <property type="nucleotide sequence ID" value="NZ_JBHTHU010000005.1"/>
</dbReference>
<gene>
    <name evidence="2" type="ORF">ACFQZS_06185</name>
</gene>
<keyword evidence="3" id="KW-1185">Reference proteome</keyword>
<name>A0ABW2YUK0_9SPHI</name>
<dbReference type="SMART" id="SM00886">
    <property type="entry name" value="Dabb"/>
    <property type="match status" value="1"/>
</dbReference>
<dbReference type="EMBL" id="JBHTHU010000005">
    <property type="protein sequence ID" value="MFD0749721.1"/>
    <property type="molecule type" value="Genomic_DNA"/>
</dbReference>
<reference evidence="3" key="1">
    <citation type="journal article" date="2019" name="Int. J. Syst. Evol. Microbiol.">
        <title>The Global Catalogue of Microorganisms (GCM) 10K type strain sequencing project: providing services to taxonomists for standard genome sequencing and annotation.</title>
        <authorList>
            <consortium name="The Broad Institute Genomics Platform"/>
            <consortium name="The Broad Institute Genome Sequencing Center for Infectious Disease"/>
            <person name="Wu L."/>
            <person name="Ma J."/>
        </authorList>
    </citation>
    <scope>NUCLEOTIDE SEQUENCE [LARGE SCALE GENOMIC DNA]</scope>
    <source>
        <strain evidence="3">CCUG 63418</strain>
    </source>
</reference>
<sequence>MFIKDTFVHTVYFWLKNPADIDTFVEGVKGLAQISQLRDVHVGVPVPSEKPIVESSYHVSLLTLFNSKEDHDVYQVDPIHQDFLANYVKQYVDRVMVTDSVDA</sequence>